<feature type="domain" description="Fibronectin type III-like" evidence="11">
    <location>
        <begin position="717"/>
        <end position="786"/>
    </location>
</feature>
<dbReference type="OrthoDB" id="2123594at2759"/>
<keyword evidence="8" id="KW-0326">Glycosidase</keyword>
<dbReference type="InterPro" id="IPR017853">
    <property type="entry name" value="GH"/>
</dbReference>
<evidence type="ECO:0000256" key="1">
    <source>
        <dbReference type="ARBA" id="ARBA00000448"/>
    </source>
</evidence>
<feature type="chain" id="PRO_5008057617" description="beta-glucosidase" evidence="10">
    <location>
        <begin position="23"/>
        <end position="798"/>
    </location>
</feature>
<evidence type="ECO:0000256" key="9">
    <source>
        <dbReference type="ARBA" id="ARBA00023326"/>
    </source>
</evidence>
<evidence type="ECO:0000256" key="6">
    <source>
        <dbReference type="ARBA" id="ARBA00023180"/>
    </source>
</evidence>
<evidence type="ECO:0000256" key="8">
    <source>
        <dbReference type="ARBA" id="ARBA00023295"/>
    </source>
</evidence>
<feature type="signal peptide" evidence="10">
    <location>
        <begin position="1"/>
        <end position="22"/>
    </location>
</feature>
<proteinExistence type="inferred from homology"/>
<dbReference type="SUPFAM" id="SSF52279">
    <property type="entry name" value="Beta-D-glucan exohydrolase, C-terminal domain"/>
    <property type="match status" value="1"/>
</dbReference>
<dbReference type="InterPro" id="IPR036881">
    <property type="entry name" value="Glyco_hydro_3_C_sf"/>
</dbReference>
<evidence type="ECO:0000256" key="5">
    <source>
        <dbReference type="ARBA" id="ARBA00022801"/>
    </source>
</evidence>
<dbReference type="AlphaFoldDB" id="A0A177C2H6"/>
<dbReference type="PANTHER" id="PTHR42715:SF10">
    <property type="entry name" value="BETA-GLUCOSIDASE"/>
    <property type="match status" value="1"/>
</dbReference>
<evidence type="ECO:0000256" key="2">
    <source>
        <dbReference type="ARBA" id="ARBA00004987"/>
    </source>
</evidence>
<organism evidence="12 13">
    <name type="scientific">Paraphaeosphaeria sporulosa</name>
    <dbReference type="NCBI Taxonomy" id="1460663"/>
    <lineage>
        <taxon>Eukaryota</taxon>
        <taxon>Fungi</taxon>
        <taxon>Dikarya</taxon>
        <taxon>Ascomycota</taxon>
        <taxon>Pezizomycotina</taxon>
        <taxon>Dothideomycetes</taxon>
        <taxon>Pleosporomycetidae</taxon>
        <taxon>Pleosporales</taxon>
        <taxon>Massarineae</taxon>
        <taxon>Didymosphaeriaceae</taxon>
        <taxon>Paraphaeosphaeria</taxon>
    </lineage>
</organism>
<gene>
    <name evidence="12" type="ORF">CC84DRAFT_1168258</name>
</gene>
<dbReference type="Pfam" id="PF00933">
    <property type="entry name" value="Glyco_hydro_3"/>
    <property type="match status" value="1"/>
</dbReference>
<reference evidence="12 13" key="1">
    <citation type="submission" date="2016-05" db="EMBL/GenBank/DDBJ databases">
        <title>Comparative analysis of secretome profiles of manganese(II)-oxidizing ascomycete fungi.</title>
        <authorList>
            <consortium name="DOE Joint Genome Institute"/>
            <person name="Zeiner C.A."/>
            <person name="Purvine S.O."/>
            <person name="Zink E.M."/>
            <person name="Wu S."/>
            <person name="Pasa-Tolic L."/>
            <person name="Chaput D.L."/>
            <person name="Haridas S."/>
            <person name="Grigoriev I.V."/>
            <person name="Santelli C.M."/>
            <person name="Hansel C.M."/>
        </authorList>
    </citation>
    <scope>NUCLEOTIDE SEQUENCE [LARGE SCALE GENOMIC DNA]</scope>
    <source>
        <strain evidence="12 13">AP3s5-JAC2a</strain>
    </source>
</reference>
<dbReference type="InterPro" id="IPR002772">
    <property type="entry name" value="Glyco_hydro_3_C"/>
</dbReference>
<dbReference type="Pfam" id="PF01915">
    <property type="entry name" value="Glyco_hydro_3_C"/>
    <property type="match status" value="1"/>
</dbReference>
<comment type="catalytic activity">
    <reaction evidence="1">
        <text>Hydrolysis of terminal, non-reducing beta-D-glucosyl residues with release of beta-D-glucose.</text>
        <dbReference type="EC" id="3.2.1.21"/>
    </reaction>
</comment>
<dbReference type="EMBL" id="KV441558">
    <property type="protein sequence ID" value="OAG01099.1"/>
    <property type="molecule type" value="Genomic_DNA"/>
</dbReference>
<dbReference type="Gene3D" id="3.40.50.1700">
    <property type="entry name" value="Glycoside hydrolase family 3 C-terminal domain"/>
    <property type="match status" value="1"/>
</dbReference>
<comment type="similarity">
    <text evidence="3">Belongs to the glycosyl hydrolase 3 family.</text>
</comment>
<dbReference type="Gene3D" id="2.60.40.10">
    <property type="entry name" value="Immunoglobulins"/>
    <property type="match status" value="1"/>
</dbReference>
<evidence type="ECO:0000313" key="12">
    <source>
        <dbReference type="EMBL" id="OAG01099.1"/>
    </source>
</evidence>
<keyword evidence="6" id="KW-0325">Glycoprotein</keyword>
<dbReference type="InterPro" id="IPR050288">
    <property type="entry name" value="Cellulose_deg_GH3"/>
</dbReference>
<evidence type="ECO:0000256" key="4">
    <source>
        <dbReference type="ARBA" id="ARBA00012744"/>
    </source>
</evidence>
<dbReference type="InterPro" id="IPR026891">
    <property type="entry name" value="Fn3-like"/>
</dbReference>
<dbReference type="SMART" id="SM01217">
    <property type="entry name" value="Fn3_like"/>
    <property type="match status" value="1"/>
</dbReference>
<evidence type="ECO:0000256" key="10">
    <source>
        <dbReference type="SAM" id="SignalP"/>
    </source>
</evidence>
<dbReference type="RefSeq" id="XP_018031464.1">
    <property type="nucleotide sequence ID" value="XM_018179355.1"/>
</dbReference>
<dbReference type="Gene3D" id="3.20.20.300">
    <property type="entry name" value="Glycoside hydrolase, family 3, N-terminal domain"/>
    <property type="match status" value="1"/>
</dbReference>
<dbReference type="EC" id="3.2.1.21" evidence="4"/>
<keyword evidence="7" id="KW-0119">Carbohydrate metabolism</keyword>
<dbReference type="PRINTS" id="PR00133">
    <property type="entry name" value="GLHYDRLASE3"/>
</dbReference>
<keyword evidence="9" id="KW-0624">Polysaccharide degradation</keyword>
<evidence type="ECO:0000313" key="13">
    <source>
        <dbReference type="Proteomes" id="UP000077069"/>
    </source>
</evidence>
<evidence type="ECO:0000256" key="3">
    <source>
        <dbReference type="ARBA" id="ARBA00005336"/>
    </source>
</evidence>
<dbReference type="GeneID" id="28762841"/>
<keyword evidence="13" id="KW-1185">Reference proteome</keyword>
<dbReference type="Proteomes" id="UP000077069">
    <property type="component" value="Unassembled WGS sequence"/>
</dbReference>
<dbReference type="PANTHER" id="PTHR42715">
    <property type="entry name" value="BETA-GLUCOSIDASE"/>
    <property type="match status" value="1"/>
</dbReference>
<dbReference type="GO" id="GO:0008422">
    <property type="term" value="F:beta-glucosidase activity"/>
    <property type="evidence" value="ECO:0007669"/>
    <property type="project" value="UniProtKB-EC"/>
</dbReference>
<dbReference type="InterPro" id="IPR013783">
    <property type="entry name" value="Ig-like_fold"/>
</dbReference>
<dbReference type="GO" id="GO:0000272">
    <property type="term" value="P:polysaccharide catabolic process"/>
    <property type="evidence" value="ECO:0007669"/>
    <property type="project" value="UniProtKB-KW"/>
</dbReference>
<dbReference type="InterPro" id="IPR001764">
    <property type="entry name" value="Glyco_hydro_3_N"/>
</dbReference>
<evidence type="ECO:0000259" key="11">
    <source>
        <dbReference type="SMART" id="SM01217"/>
    </source>
</evidence>
<keyword evidence="10" id="KW-0732">Signal</keyword>
<dbReference type="Pfam" id="PF14310">
    <property type="entry name" value="Fn3-like"/>
    <property type="match status" value="1"/>
</dbReference>
<keyword evidence="5" id="KW-0378">Hydrolase</keyword>
<dbReference type="InParanoid" id="A0A177C2H6"/>
<dbReference type="InterPro" id="IPR036962">
    <property type="entry name" value="Glyco_hydro_3_N_sf"/>
</dbReference>
<dbReference type="STRING" id="1460663.A0A177C2H6"/>
<comment type="pathway">
    <text evidence="2">Glycan metabolism; cellulose degradation.</text>
</comment>
<accession>A0A177C2H6</accession>
<dbReference type="SUPFAM" id="SSF51445">
    <property type="entry name" value="(Trans)glycosidases"/>
    <property type="match status" value="1"/>
</dbReference>
<name>A0A177C2H6_9PLEO</name>
<protein>
    <recommendedName>
        <fullName evidence="4">beta-glucosidase</fullName>
        <ecNumber evidence="4">3.2.1.21</ecNumber>
    </recommendedName>
</protein>
<sequence>MGALPQLFAVALLLIHSNLAQASSTPSDCGGSQVCRKTEPYKTASLTPAERANDLLKRLTWEEKIGQMGGIRAAFRSINGSVAFNRTSFEQIRSTQNGQIGYGQQANWAMDLLPRMNELRAEQINGSRLHIPYITVADSVNGLWFSGGTVFPGTISMASSWNLPLYEQVIAASRDENLAMGINWVLSPEVDIIHDPRNGRNGEMYGEDTYLVGEFGTRYIKTMQEKDDNGFVKVATTIKHFVFGSGSGGVNRASMFGGINHILNDLAPPYRKAIREGQPLSLMASYSSIDGVPASINKYLLQDVLRGILGFKGLIMSDANAIQYLLTESKVARTRSDAAVKSLQAGLEHELKPDGLGLFVELRSLHSNKEIASLVDEAVRAMLQIKFATGMFDQPLPTIENMAATLRNPRHLLLNRNITRESIVLLKNDDAFLPLTKGLLSGSGKVAVIGPYADLINAGNYAPVDPADPRYGNSFLRSFENALGKENVLYAQGTSTVLPNYDHDAQAKDQAAISFAVDKAKQAGLAVVVLGSGYGNFMPEFFNNERTDTEGYSHADLGFPGAQQQLLDAILNTGVPTILVMSAGQTFVINQSTSRCKAILHSWLAGEYSGDSLVEILLGQVNPSGKLTVSIPDHNGAFPVAYDYLPSDDVGGFSTYTKYDWHWPQLTRKPAMPFGYGLSYTNFTISEVSVSTSGTGSNRTIDVSAKVTNRGKMGGKEVVQVYFRPQYSIIERPVMKLIRFSKVSVAVGSMEIVEFDRIALTELGFYVNGEWTVEEGNYTFWVGSSSRSSDLTPVNVVI</sequence>
<evidence type="ECO:0000256" key="7">
    <source>
        <dbReference type="ARBA" id="ARBA00023277"/>
    </source>
</evidence>